<dbReference type="AlphaFoldDB" id="A0A1Y3BP25"/>
<evidence type="ECO:0000313" key="3">
    <source>
        <dbReference type="Proteomes" id="UP000194236"/>
    </source>
</evidence>
<proteinExistence type="predicted"/>
<feature type="transmembrane region" description="Helical" evidence="1">
    <location>
        <begin position="49"/>
        <end position="73"/>
    </location>
</feature>
<dbReference type="EMBL" id="MUJZ01011590">
    <property type="protein sequence ID" value="OTF81827.1"/>
    <property type="molecule type" value="Genomic_DNA"/>
</dbReference>
<evidence type="ECO:0000256" key="1">
    <source>
        <dbReference type="SAM" id="Phobius"/>
    </source>
</evidence>
<gene>
    <name evidence="2" type="ORF">BLA29_001027</name>
</gene>
<keyword evidence="3" id="KW-1185">Reference proteome</keyword>
<dbReference type="OrthoDB" id="10563350at2759"/>
<organism evidence="2 3">
    <name type="scientific">Euroglyphus maynei</name>
    <name type="common">Mayne's house dust mite</name>
    <dbReference type="NCBI Taxonomy" id="6958"/>
    <lineage>
        <taxon>Eukaryota</taxon>
        <taxon>Metazoa</taxon>
        <taxon>Ecdysozoa</taxon>
        <taxon>Arthropoda</taxon>
        <taxon>Chelicerata</taxon>
        <taxon>Arachnida</taxon>
        <taxon>Acari</taxon>
        <taxon>Acariformes</taxon>
        <taxon>Sarcoptiformes</taxon>
        <taxon>Astigmata</taxon>
        <taxon>Psoroptidia</taxon>
        <taxon>Analgoidea</taxon>
        <taxon>Pyroglyphidae</taxon>
        <taxon>Pyroglyphinae</taxon>
        <taxon>Euroglyphus</taxon>
    </lineage>
</organism>
<dbReference type="Proteomes" id="UP000194236">
    <property type="component" value="Unassembled WGS sequence"/>
</dbReference>
<keyword evidence="1" id="KW-1133">Transmembrane helix</keyword>
<keyword evidence="1" id="KW-0472">Membrane</keyword>
<keyword evidence="1" id="KW-0812">Transmembrane</keyword>
<name>A0A1Y3BP25_EURMA</name>
<comment type="caution">
    <text evidence="2">The sequence shown here is derived from an EMBL/GenBank/DDBJ whole genome shotgun (WGS) entry which is preliminary data.</text>
</comment>
<evidence type="ECO:0000313" key="2">
    <source>
        <dbReference type="EMBL" id="OTF81827.1"/>
    </source>
</evidence>
<protein>
    <submittedName>
        <fullName evidence="2">Uncharacterized protein</fullName>
    </submittedName>
</protein>
<reference evidence="2 3" key="1">
    <citation type="submission" date="2017-03" db="EMBL/GenBank/DDBJ databases">
        <title>Genome Survey of Euroglyphus maynei.</title>
        <authorList>
            <person name="Arlian L.G."/>
            <person name="Morgan M.S."/>
            <person name="Rider S.D."/>
        </authorList>
    </citation>
    <scope>NUCLEOTIDE SEQUENCE [LARGE SCALE GENOMIC DNA]</scope>
    <source>
        <strain evidence="2">Arlian Lab</strain>
        <tissue evidence="2">Whole body</tissue>
    </source>
</reference>
<sequence length="230" mass="25905">MQSFHSELLPTSTMLPETLFSSTLSAAIPVSSSTTELHHQNGLSDWPNAFTLLLTVILLFCLIVFLFSLLFLLSFRRVETVVKSTTTDKGNSKNTTIGMGNSRKCRSTFTIISDDKNDAHIDRSIGTGNTTTPCAITSLEDDQRQADEVEKEMTLFSTSIRSMKYVDASIQEDQSYRSLGLTIMPTNHHSSLKELRKHNESFDNDEKYHNSYSEVIEELKNRFEVFSTAV</sequence>
<accession>A0A1Y3BP25</accession>